<reference evidence="1" key="1">
    <citation type="submission" date="2021-01" db="EMBL/GenBank/DDBJ databases">
        <authorList>
            <person name="Corre E."/>
            <person name="Pelletier E."/>
            <person name="Niang G."/>
            <person name="Scheremetjew M."/>
            <person name="Finn R."/>
            <person name="Kale V."/>
            <person name="Holt S."/>
            <person name="Cochrane G."/>
            <person name="Meng A."/>
            <person name="Brown T."/>
            <person name="Cohen L."/>
        </authorList>
    </citation>
    <scope>NUCLEOTIDE SEQUENCE</scope>
    <source>
        <strain evidence="1">UTEX LB 2760</strain>
    </source>
</reference>
<name>A0A7S0BFE3_9RHOD</name>
<dbReference type="AlphaFoldDB" id="A0A7S0BFE3"/>
<protein>
    <submittedName>
        <fullName evidence="1">Uncharacterized protein</fullName>
    </submittedName>
</protein>
<accession>A0A7S0BFE3</accession>
<dbReference type="EMBL" id="HBEK01003326">
    <property type="protein sequence ID" value="CAD8391842.1"/>
    <property type="molecule type" value="Transcribed_RNA"/>
</dbReference>
<sequence length="135" mass="14515">MVPVRFLLVALTAQIVKRKAPNPNARASLSFSPRDALLGAVSARTTFCASLNTSRIEVGSTSGVHGVDLYQAVLQNGKARTFSSGEPTTENLIFTENGFKDGAGRVHVSLIHCSTYSWQRLICPQPKAIGFPKTP</sequence>
<evidence type="ECO:0000313" key="1">
    <source>
        <dbReference type="EMBL" id="CAD8391842.1"/>
    </source>
</evidence>
<organism evidence="1">
    <name type="scientific">Rhodosorus marinus</name>
    <dbReference type="NCBI Taxonomy" id="101924"/>
    <lineage>
        <taxon>Eukaryota</taxon>
        <taxon>Rhodophyta</taxon>
        <taxon>Stylonematophyceae</taxon>
        <taxon>Stylonematales</taxon>
        <taxon>Stylonemataceae</taxon>
        <taxon>Rhodosorus</taxon>
    </lineage>
</organism>
<gene>
    <name evidence="1" type="ORF">RMAR0315_LOCUS1817</name>
</gene>
<proteinExistence type="predicted"/>